<feature type="compositionally biased region" description="Basic and acidic residues" evidence="1">
    <location>
        <begin position="250"/>
        <end position="259"/>
    </location>
</feature>
<accession>W9XD77</accession>
<evidence type="ECO:0000313" key="2">
    <source>
        <dbReference type="EMBL" id="EXJ78422.1"/>
    </source>
</evidence>
<protein>
    <submittedName>
        <fullName evidence="2">Uncharacterized protein</fullName>
    </submittedName>
</protein>
<dbReference type="GeneID" id="19163669"/>
<dbReference type="HOGENOM" id="CLU_066670_0_0_1"/>
<gene>
    <name evidence="2" type="ORF">A1O1_08822</name>
</gene>
<dbReference type="OrthoDB" id="4115494at2759"/>
<dbReference type="RefSeq" id="XP_007727870.1">
    <property type="nucleotide sequence ID" value="XM_007729680.1"/>
</dbReference>
<dbReference type="Proteomes" id="UP000019484">
    <property type="component" value="Unassembled WGS sequence"/>
</dbReference>
<evidence type="ECO:0000256" key="1">
    <source>
        <dbReference type="SAM" id="MobiDB-lite"/>
    </source>
</evidence>
<dbReference type="eggNOG" id="ENOG502RQVS">
    <property type="taxonomic scope" value="Eukaryota"/>
</dbReference>
<organism evidence="2 3">
    <name type="scientific">Capronia coronata CBS 617.96</name>
    <dbReference type="NCBI Taxonomy" id="1182541"/>
    <lineage>
        <taxon>Eukaryota</taxon>
        <taxon>Fungi</taxon>
        <taxon>Dikarya</taxon>
        <taxon>Ascomycota</taxon>
        <taxon>Pezizomycotina</taxon>
        <taxon>Eurotiomycetes</taxon>
        <taxon>Chaetothyriomycetidae</taxon>
        <taxon>Chaetothyriales</taxon>
        <taxon>Herpotrichiellaceae</taxon>
        <taxon>Capronia</taxon>
    </lineage>
</organism>
<comment type="caution">
    <text evidence="2">The sequence shown here is derived from an EMBL/GenBank/DDBJ whole genome shotgun (WGS) entry which is preliminary data.</text>
</comment>
<evidence type="ECO:0000313" key="3">
    <source>
        <dbReference type="Proteomes" id="UP000019484"/>
    </source>
</evidence>
<sequence>MDADIKTNSSLKTPETITVLYKLTSDAEPLILCEAFPKGVAMTFSTNWKIDFPPVNKMSVAELQKPAKKSVTIVGGRFNIHKDIIGWMLSCCDGRGMQQFPQPKRKTFTYLYHARTCAAIIGCEYLGQEVTRSMQRIANAQIHSEDVRALYLLDPPDAEMKKFLAEHVAVRIWEKRLKAKGAYATLREELPEFNKAIDEILDAKKAARQAEKDALVQAGTKPTTTPPRRRQQNWRSPRAPGSQANMGQKKAPEPKEPKVKTVTMKAEVVRRASQGRPTFARLDLGAMGVTKDAFCGLK</sequence>
<name>W9XD77_9EURO</name>
<keyword evidence="3" id="KW-1185">Reference proteome</keyword>
<proteinExistence type="predicted"/>
<dbReference type="AlphaFoldDB" id="W9XD77"/>
<reference evidence="2 3" key="1">
    <citation type="submission" date="2013-03" db="EMBL/GenBank/DDBJ databases">
        <title>The Genome Sequence of Capronia coronata CBS 617.96.</title>
        <authorList>
            <consortium name="The Broad Institute Genomics Platform"/>
            <person name="Cuomo C."/>
            <person name="de Hoog S."/>
            <person name="Gorbushina A."/>
            <person name="Walker B."/>
            <person name="Young S.K."/>
            <person name="Zeng Q."/>
            <person name="Gargeya S."/>
            <person name="Fitzgerald M."/>
            <person name="Haas B."/>
            <person name="Abouelleil A."/>
            <person name="Allen A.W."/>
            <person name="Alvarado L."/>
            <person name="Arachchi H.M."/>
            <person name="Berlin A.M."/>
            <person name="Chapman S.B."/>
            <person name="Gainer-Dewar J."/>
            <person name="Goldberg J."/>
            <person name="Griggs A."/>
            <person name="Gujja S."/>
            <person name="Hansen M."/>
            <person name="Howarth C."/>
            <person name="Imamovic A."/>
            <person name="Ireland A."/>
            <person name="Larimer J."/>
            <person name="McCowan C."/>
            <person name="Murphy C."/>
            <person name="Pearson M."/>
            <person name="Poon T.W."/>
            <person name="Priest M."/>
            <person name="Roberts A."/>
            <person name="Saif S."/>
            <person name="Shea T."/>
            <person name="Sisk P."/>
            <person name="Sykes S."/>
            <person name="Wortman J."/>
            <person name="Nusbaum C."/>
            <person name="Birren B."/>
        </authorList>
    </citation>
    <scope>NUCLEOTIDE SEQUENCE [LARGE SCALE GENOMIC DNA]</scope>
    <source>
        <strain evidence="2 3">CBS 617.96</strain>
    </source>
</reference>
<dbReference type="EMBL" id="AMWN01000011">
    <property type="protein sequence ID" value="EXJ78422.1"/>
    <property type="molecule type" value="Genomic_DNA"/>
</dbReference>
<feature type="region of interest" description="Disordered" evidence="1">
    <location>
        <begin position="211"/>
        <end position="262"/>
    </location>
</feature>